<dbReference type="EMBL" id="BRXX01000397">
    <property type="protein sequence ID" value="GMI09328.1"/>
    <property type="molecule type" value="Genomic_DNA"/>
</dbReference>
<name>A0A9W7FBZ3_9STRA</name>
<evidence type="ECO:0000256" key="1">
    <source>
        <dbReference type="SAM" id="MobiDB-lite"/>
    </source>
</evidence>
<dbReference type="Proteomes" id="UP001165160">
    <property type="component" value="Unassembled WGS sequence"/>
</dbReference>
<feature type="region of interest" description="Disordered" evidence="1">
    <location>
        <begin position="121"/>
        <end position="184"/>
    </location>
</feature>
<protein>
    <submittedName>
        <fullName evidence="2">Uncharacterized protein</fullName>
    </submittedName>
</protein>
<feature type="compositionally biased region" description="Polar residues" evidence="1">
    <location>
        <begin position="155"/>
        <end position="169"/>
    </location>
</feature>
<gene>
    <name evidence="2" type="ORF">TrVE_jg753</name>
</gene>
<reference evidence="3" key="1">
    <citation type="journal article" date="2023" name="Commun. Biol.">
        <title>Genome analysis of Parmales, the sister group of diatoms, reveals the evolutionary specialization of diatoms from phago-mixotrophs to photoautotrophs.</title>
        <authorList>
            <person name="Ban H."/>
            <person name="Sato S."/>
            <person name="Yoshikawa S."/>
            <person name="Yamada K."/>
            <person name="Nakamura Y."/>
            <person name="Ichinomiya M."/>
            <person name="Sato N."/>
            <person name="Blanc-Mathieu R."/>
            <person name="Endo H."/>
            <person name="Kuwata A."/>
            <person name="Ogata H."/>
        </authorList>
    </citation>
    <scope>NUCLEOTIDE SEQUENCE [LARGE SCALE GENOMIC DNA]</scope>
    <source>
        <strain evidence="3">NIES 3699</strain>
    </source>
</reference>
<feature type="region of interest" description="Disordered" evidence="1">
    <location>
        <begin position="46"/>
        <end position="67"/>
    </location>
</feature>
<keyword evidence="3" id="KW-1185">Reference proteome</keyword>
<accession>A0A9W7FBZ3</accession>
<feature type="compositionally biased region" description="Polar residues" evidence="1">
    <location>
        <begin position="124"/>
        <end position="148"/>
    </location>
</feature>
<sequence length="208" mass="22541">MCTDANDRRGKLTARALPLACSLTFPNSPLLPCFYVTQTIENVPFSPPPAPSTPTKDASGKVELSSPRSLEGKFRRALIENGDGDEVLQVTKEREEIKLDEGGRVWKNMEQALEVFRQGHNDDAQPSLNHGNSVSPTPSISYSNTSSVFRPLPSHASSEDSPNLHTSPSFYEYSDDDDSNDEGEWGVNVGVVSAGVALGIVGYKLMNA</sequence>
<comment type="caution">
    <text evidence="2">The sequence shown here is derived from an EMBL/GenBank/DDBJ whole genome shotgun (WGS) entry which is preliminary data.</text>
</comment>
<dbReference type="AlphaFoldDB" id="A0A9W7FBZ3"/>
<evidence type="ECO:0000313" key="2">
    <source>
        <dbReference type="EMBL" id="GMI09328.1"/>
    </source>
</evidence>
<proteinExistence type="predicted"/>
<evidence type="ECO:0000313" key="3">
    <source>
        <dbReference type="Proteomes" id="UP001165160"/>
    </source>
</evidence>
<feature type="compositionally biased region" description="Acidic residues" evidence="1">
    <location>
        <begin position="173"/>
        <end position="184"/>
    </location>
</feature>
<organism evidence="2 3">
    <name type="scientific">Triparma verrucosa</name>
    <dbReference type="NCBI Taxonomy" id="1606542"/>
    <lineage>
        <taxon>Eukaryota</taxon>
        <taxon>Sar</taxon>
        <taxon>Stramenopiles</taxon>
        <taxon>Ochrophyta</taxon>
        <taxon>Bolidophyceae</taxon>
        <taxon>Parmales</taxon>
        <taxon>Triparmaceae</taxon>
        <taxon>Triparma</taxon>
    </lineage>
</organism>